<dbReference type="InParanoid" id="Q24CV7"/>
<dbReference type="Gene3D" id="1.10.510.10">
    <property type="entry name" value="Transferase(Phosphotransferase) domain 1"/>
    <property type="match status" value="1"/>
</dbReference>
<evidence type="ECO:0000313" key="4">
    <source>
        <dbReference type="Proteomes" id="UP000009168"/>
    </source>
</evidence>
<dbReference type="SUPFAM" id="SSF82185">
    <property type="entry name" value="Histone H3 K4-specific methyltransferase SET7/9 N-terminal domain"/>
    <property type="match status" value="1"/>
</dbReference>
<dbReference type="InterPro" id="IPR032675">
    <property type="entry name" value="LRR_dom_sf"/>
</dbReference>
<dbReference type="RefSeq" id="XP_001025896.2">
    <property type="nucleotide sequence ID" value="XM_001025896.2"/>
</dbReference>
<dbReference type="SUPFAM" id="SSF52047">
    <property type="entry name" value="RNI-like"/>
    <property type="match status" value="1"/>
</dbReference>
<dbReference type="HOGENOM" id="CLU_249329_0_0_1"/>
<dbReference type="Gene3D" id="3.80.10.10">
    <property type="entry name" value="Ribonuclease Inhibitor"/>
    <property type="match status" value="3"/>
</dbReference>
<dbReference type="PANTHER" id="PTHR13318">
    <property type="entry name" value="PARTNER OF PAIRED, ISOFORM B-RELATED"/>
    <property type="match status" value="1"/>
</dbReference>
<dbReference type="SUPFAM" id="SSF52058">
    <property type="entry name" value="L domain-like"/>
    <property type="match status" value="1"/>
</dbReference>
<feature type="compositionally biased region" description="Acidic residues" evidence="1">
    <location>
        <begin position="1150"/>
        <end position="1160"/>
    </location>
</feature>
<dbReference type="InterPro" id="IPR000719">
    <property type="entry name" value="Prot_kinase_dom"/>
</dbReference>
<proteinExistence type="predicted"/>
<dbReference type="Proteomes" id="UP000009168">
    <property type="component" value="Unassembled WGS sequence"/>
</dbReference>
<keyword evidence="4" id="KW-1185">Reference proteome</keyword>
<dbReference type="PROSITE" id="PS50011">
    <property type="entry name" value="PROTEIN_KINASE_DOM"/>
    <property type="match status" value="1"/>
</dbReference>
<protein>
    <recommendedName>
        <fullName evidence="2">Protein kinase domain-containing protein</fullName>
    </recommendedName>
</protein>
<sequence length="1596" mass="185521">MKEQEKEDLGQETIPSQTSKAEGKSNKKADENDPWNQLLESEEPDKAKQQNSMTLESILDISNILAPNENQSKEDDETFKNDECIENNFIGEQQNKPKTKNGSFENQFDQKLDNDQTYNEASNQNQGEKKQQYQNYKQQIENSPLQLKKNLSGVQGQPNIGSYSFINSPLPQLQFSNKSASYKEQGYLHILRNQKGFLNHEGSLQSLENENQFELSLPSTKQNLDQNVYSFNIGIEQLTNLTNQNQRKALYDTMKTFLDSQQKVQIINNFEDIMYTSTGIQFNIASYRDGEKGMKVIVCHSQEMENKVNYIIDEESSLTEYCDLQLLEKITYIIDLQQNENESYLKKLIIIVTEKPKTSFKKFLRSKLENPQNFKEEQFKGCIRKLIKNVLFRHDSCIATKCLCPFKINCLFEHRIVVCDLGESIVEKNLNLREGDTFIYQDQNYNEALSVYMSPQEQDLIQKNSNQYYDPFKSEIYSLGKIILEICLIKYQKYLRKKYDNILQDLCEQQNTKKTTKEWIHSVLLDNDLSYKIAGELNDVVNEIIIGKANTQYYFKKGMLRKLRMSNILQSMLEPQEEKRISSIKLALLTQSEKLLIRNRIQDPYPIFFKGQMAPDGYQITYPIRKLIYEGEIDSNSEEKHRKGLIRRQLDQEQESRLILEYGQFHKGRVNGQVKMFIFQEHWKLEGQCYNNNIHGKNTISYKGSEVFKGYFSNFILDEWYDVDRSDPIIQSINADKPLLFQLDNYIQVIVNNQDNQIKCFNDKGFDSLIEFSSLYDSQSINTFKKIELFNCGSPNKLEQILKNITTFTYFKSENTFVNVNLLLQYQVRLQQIDISNSQYFTDDDVVSLVTNQVLQSQLKKLCLDYNSKITLKGLKELSINIANMPKLQYLSCKKICQINQTTEKVKLDDISKVFISLLTNAFHLFFVVLDYTPIKDYVLEKVFENKKQTQIKWQYLSLNGCDGITKEGLRDLFCCKQLTELKKLDLMYCPNQKFDLPSKNLKICPQILNIAYSSNATGNQLEKFISRNQIVASTLQQISMDAHVLDQKSKDSFKKLTNPPIIILCIKEVTKIHNVEICLDLLSQIKNSSLYFTSNKPIQQNEVNLVYSSSSKSQYAKKIKFNVWKDGEFISVLDSSSPSSSKVPSNQELVEDLNEDDTEQNPLLKKNKKQEYKKEATKLLGFFNYKQDETKYTVRIMTRIFKNANLLRLSHLDLSNICLDLKSLLMLTQNSYVKNIITLDLSSQHITDQIIQDFTLSPHFTSLQTFILKKNNITIKSINLLVQSENLKLKRIITDKQSLSEDDLFRIQNEDLSILKMKIFGFFKNIESNYSSPAQIRDISNKINICQIQIFNNNGDKYLYVIEGVKRDTKLNIYTLKKQDNSFSESLCISYCSRVFECMHKTTTNLTLNLNELNNSNQPAKLQFVQNFGLISSIKSLKLSFVKTKGINDLIIQAVQSCKSFQQLFDLTLDLSQMQLSPSEFETICINLRNIQRLEILSLHLNQIQHLKQLDWKFLSSLGESTKQLLNLQEANYSLQSCTNLTAESIGDMMKNMMYLKIQKLQLNLKQNQIKQEEYNHLNNLKSTNFIICDLYINI</sequence>
<dbReference type="InterPro" id="IPR011009">
    <property type="entry name" value="Kinase-like_dom_sf"/>
</dbReference>
<gene>
    <name evidence="3" type="ORF">TTHERM_00713450</name>
</gene>
<dbReference type="GO" id="GO:0005524">
    <property type="term" value="F:ATP binding"/>
    <property type="evidence" value="ECO:0007669"/>
    <property type="project" value="InterPro"/>
</dbReference>
<organism evidence="3 4">
    <name type="scientific">Tetrahymena thermophila (strain SB210)</name>
    <dbReference type="NCBI Taxonomy" id="312017"/>
    <lineage>
        <taxon>Eukaryota</taxon>
        <taxon>Sar</taxon>
        <taxon>Alveolata</taxon>
        <taxon>Ciliophora</taxon>
        <taxon>Intramacronucleata</taxon>
        <taxon>Oligohymenophorea</taxon>
        <taxon>Hymenostomatida</taxon>
        <taxon>Tetrahymenina</taxon>
        <taxon>Tetrahymenidae</taxon>
        <taxon>Tetrahymena</taxon>
    </lineage>
</organism>
<dbReference type="GO" id="GO:0019005">
    <property type="term" value="C:SCF ubiquitin ligase complex"/>
    <property type="evidence" value="ECO:0007669"/>
    <property type="project" value="TreeGrafter"/>
</dbReference>
<feature type="region of interest" description="Disordered" evidence="1">
    <location>
        <begin position="1"/>
        <end position="55"/>
    </location>
</feature>
<dbReference type="GeneID" id="7837475"/>
<dbReference type="GO" id="GO:0031146">
    <property type="term" value="P:SCF-dependent proteasomal ubiquitin-dependent protein catabolic process"/>
    <property type="evidence" value="ECO:0007669"/>
    <property type="project" value="TreeGrafter"/>
</dbReference>
<feature type="compositionally biased region" description="Basic and acidic residues" evidence="1">
    <location>
        <begin position="21"/>
        <end position="31"/>
    </location>
</feature>
<dbReference type="KEGG" id="tet:TTHERM_00713450"/>
<dbReference type="GO" id="GO:0004672">
    <property type="term" value="F:protein kinase activity"/>
    <property type="evidence" value="ECO:0007669"/>
    <property type="project" value="InterPro"/>
</dbReference>
<reference evidence="4" key="1">
    <citation type="journal article" date="2006" name="PLoS Biol.">
        <title>Macronuclear genome sequence of the ciliate Tetrahymena thermophila, a model eukaryote.</title>
        <authorList>
            <person name="Eisen J.A."/>
            <person name="Coyne R.S."/>
            <person name="Wu M."/>
            <person name="Wu D."/>
            <person name="Thiagarajan M."/>
            <person name="Wortman J.R."/>
            <person name="Badger J.H."/>
            <person name="Ren Q."/>
            <person name="Amedeo P."/>
            <person name="Jones K.M."/>
            <person name="Tallon L.J."/>
            <person name="Delcher A.L."/>
            <person name="Salzberg S.L."/>
            <person name="Silva J.C."/>
            <person name="Haas B.J."/>
            <person name="Majoros W.H."/>
            <person name="Farzad M."/>
            <person name="Carlton J.M."/>
            <person name="Smith R.K. Jr."/>
            <person name="Garg J."/>
            <person name="Pearlman R.E."/>
            <person name="Karrer K.M."/>
            <person name="Sun L."/>
            <person name="Manning G."/>
            <person name="Elde N.C."/>
            <person name="Turkewitz A.P."/>
            <person name="Asai D.J."/>
            <person name="Wilkes D.E."/>
            <person name="Wang Y."/>
            <person name="Cai H."/>
            <person name="Collins K."/>
            <person name="Stewart B.A."/>
            <person name="Lee S.R."/>
            <person name="Wilamowska K."/>
            <person name="Weinberg Z."/>
            <person name="Ruzzo W.L."/>
            <person name="Wloga D."/>
            <person name="Gaertig J."/>
            <person name="Frankel J."/>
            <person name="Tsao C.-C."/>
            <person name="Gorovsky M.A."/>
            <person name="Keeling P.J."/>
            <person name="Waller R.F."/>
            <person name="Patron N.J."/>
            <person name="Cherry J.M."/>
            <person name="Stover N.A."/>
            <person name="Krieger C.J."/>
            <person name="del Toro C."/>
            <person name="Ryder H.F."/>
            <person name="Williamson S.C."/>
            <person name="Barbeau R.A."/>
            <person name="Hamilton E.P."/>
            <person name="Orias E."/>
        </authorList>
    </citation>
    <scope>NUCLEOTIDE SEQUENCE [LARGE SCALE GENOMIC DNA]</scope>
    <source>
        <strain evidence="4">SB210</strain>
    </source>
</reference>
<evidence type="ECO:0000259" key="2">
    <source>
        <dbReference type="PROSITE" id="PS50011"/>
    </source>
</evidence>
<evidence type="ECO:0000313" key="3">
    <source>
        <dbReference type="EMBL" id="EAS05651.2"/>
    </source>
</evidence>
<feature type="domain" description="Protein kinase" evidence="2">
    <location>
        <begin position="270"/>
        <end position="596"/>
    </location>
</feature>
<evidence type="ECO:0000256" key="1">
    <source>
        <dbReference type="SAM" id="MobiDB-lite"/>
    </source>
</evidence>
<dbReference type="SUPFAM" id="SSF56112">
    <property type="entry name" value="Protein kinase-like (PK-like)"/>
    <property type="match status" value="1"/>
</dbReference>
<accession>Q24CV7</accession>
<name>Q24CV7_TETTS</name>
<feature type="region of interest" description="Disordered" evidence="1">
    <location>
        <begin position="1135"/>
        <end position="1169"/>
    </location>
</feature>
<feature type="compositionally biased region" description="Low complexity" evidence="1">
    <location>
        <begin position="1135"/>
        <end position="1146"/>
    </location>
</feature>
<dbReference type="EMBL" id="GG662338">
    <property type="protein sequence ID" value="EAS05651.2"/>
    <property type="molecule type" value="Genomic_DNA"/>
</dbReference>